<dbReference type="CDD" id="cd03673">
    <property type="entry name" value="NUDIX_Ap6A_hydrolase"/>
    <property type="match status" value="1"/>
</dbReference>
<dbReference type="PROSITE" id="PS51462">
    <property type="entry name" value="NUDIX"/>
    <property type="match status" value="1"/>
</dbReference>
<dbReference type="GO" id="GO:0004081">
    <property type="term" value="F:bis(5'-nucleosyl)-tetraphosphatase (asymmetrical) activity"/>
    <property type="evidence" value="ECO:0007669"/>
    <property type="project" value="TreeGrafter"/>
</dbReference>
<evidence type="ECO:0000256" key="1">
    <source>
        <dbReference type="ARBA" id="ARBA00022801"/>
    </source>
</evidence>
<reference evidence="4" key="2">
    <citation type="journal article" date="2022" name="3 Biotech.">
        <title>Isomaltooligosaccharides utilization and genomic characterization of human infant anti-inflammatory Bifidobacterium longum and Bifidobacterium breve strains.</title>
        <authorList>
            <person name="Sharma S."/>
            <person name="Singh S."/>
            <person name="Chaudhary V."/>
            <person name="Mantri S."/>
            <person name="Chander A."/>
            <person name="Maurya R."/>
            <person name="Rajarammohan S."/>
            <person name="Singh R.P."/>
            <person name="Rishi P."/>
            <person name="Bishnoi M."/>
            <person name="Bhadada S.K."/>
            <person name="Kondepudi K.K."/>
        </authorList>
    </citation>
    <scope>NUCLEOTIDE SEQUENCE</scope>
    <source>
        <strain evidence="4">Bif11</strain>
    </source>
</reference>
<evidence type="ECO:0000313" key="4">
    <source>
        <dbReference type="EMBL" id="MDN4188649.1"/>
    </source>
</evidence>
<dbReference type="InterPro" id="IPR029033">
    <property type="entry name" value="His_PPase_superfam"/>
</dbReference>
<dbReference type="SUPFAM" id="SSF55811">
    <property type="entry name" value="Nudix"/>
    <property type="match status" value="1"/>
</dbReference>
<dbReference type="Proteomes" id="UP001169990">
    <property type="component" value="Unassembled WGS sequence"/>
</dbReference>
<dbReference type="Gene3D" id="3.40.50.1240">
    <property type="entry name" value="Phosphoglycerate mutase-like"/>
    <property type="match status" value="1"/>
</dbReference>
<protein>
    <submittedName>
        <fullName evidence="4">NUDIX hydrolase</fullName>
    </submittedName>
</protein>
<feature type="region of interest" description="Disordered" evidence="2">
    <location>
        <begin position="54"/>
        <end position="78"/>
    </location>
</feature>
<keyword evidence="1 4" id="KW-0378">Hydrolase</keyword>
<dbReference type="InterPro" id="IPR013078">
    <property type="entry name" value="His_Pase_superF_clade-1"/>
</dbReference>
<dbReference type="InterPro" id="IPR020084">
    <property type="entry name" value="NUDIX_hydrolase_CS"/>
</dbReference>
<dbReference type="GO" id="GO:0006754">
    <property type="term" value="P:ATP biosynthetic process"/>
    <property type="evidence" value="ECO:0007669"/>
    <property type="project" value="TreeGrafter"/>
</dbReference>
<dbReference type="InterPro" id="IPR051325">
    <property type="entry name" value="Nudix_hydrolase_domain"/>
</dbReference>
<evidence type="ECO:0000256" key="2">
    <source>
        <dbReference type="SAM" id="MobiDB-lite"/>
    </source>
</evidence>
<dbReference type="InterPro" id="IPR015797">
    <property type="entry name" value="NUDIX_hydrolase-like_dom_sf"/>
</dbReference>
<accession>A0AAW7LJ73</accession>
<evidence type="ECO:0000313" key="5">
    <source>
        <dbReference type="Proteomes" id="UP001169990"/>
    </source>
</evidence>
<organism evidence="4 5">
    <name type="scientific">Bifidobacterium breve</name>
    <dbReference type="NCBI Taxonomy" id="1685"/>
    <lineage>
        <taxon>Bacteria</taxon>
        <taxon>Bacillati</taxon>
        <taxon>Actinomycetota</taxon>
        <taxon>Actinomycetes</taxon>
        <taxon>Bifidobacteriales</taxon>
        <taxon>Bifidobacteriaceae</taxon>
        <taxon>Bifidobacterium</taxon>
    </lineage>
</organism>
<dbReference type="Gene3D" id="3.90.79.10">
    <property type="entry name" value="Nucleoside Triphosphate Pyrophosphohydrolase"/>
    <property type="match status" value="1"/>
</dbReference>
<sequence>MGTNSMRRIVEAAGGILYRWKDNVEPEQASSPSANANIATDGTIITNAAHATNTADDATSSSGASDAAPSSTGADAPLTGIIGQATHVDSAGSSAKDANDPASADNVLNHIELCVVHRPKYDDWSWPKGKVDPNESHRHAAVREIGEESGLPVQLGPYLGDIEYPLSEEGSKRRHTKDRTVDTKHVQFWMATPISAIDNLRRTHAFGPVHRADIGEIDEVVWLTPAEARKKLSHSTDKDILALFVDRVQEGALDAVPVIIVRHGKAEARKLWKGSDANRPITPKGASAAYALNRELACFNPTRLATSPWVRCQETLEMFAWQTGRDMVHLDPLTEDAFAADPDVAWECLLSEIDFALERRQPTAICMHRPVIGGMFEHLRKMCASMALSKRLIAKTPFMPTGTAVALFVVPGSSNATGKTGDGNNAAGLGAEVSASVEQASSAGHSSSPNHSDSANQPLCADVTIIDIQKVQPLVY</sequence>
<dbReference type="EMBL" id="QELD01000023">
    <property type="protein sequence ID" value="MDN4188649.1"/>
    <property type="molecule type" value="Genomic_DNA"/>
</dbReference>
<dbReference type="SUPFAM" id="SSF53254">
    <property type="entry name" value="Phosphoglycerate mutase-like"/>
    <property type="match status" value="1"/>
</dbReference>
<dbReference type="AlphaFoldDB" id="A0AAW7LJ73"/>
<dbReference type="SMART" id="SM00855">
    <property type="entry name" value="PGAM"/>
    <property type="match status" value="1"/>
</dbReference>
<comment type="caution">
    <text evidence="4">The sequence shown here is derived from an EMBL/GenBank/DDBJ whole genome shotgun (WGS) entry which is preliminary data.</text>
</comment>
<gene>
    <name evidence="4" type="ORF">DC496_10085</name>
</gene>
<name>A0AAW7LJ73_BIFBR</name>
<dbReference type="PANTHER" id="PTHR21340:SF0">
    <property type="entry name" value="BIS(5'-NUCLEOSYL)-TETRAPHOSPHATASE [ASYMMETRICAL]"/>
    <property type="match status" value="1"/>
</dbReference>
<evidence type="ECO:0000259" key="3">
    <source>
        <dbReference type="PROSITE" id="PS51462"/>
    </source>
</evidence>
<feature type="domain" description="Nudix hydrolase" evidence="3">
    <location>
        <begin position="98"/>
        <end position="246"/>
    </location>
</feature>
<reference evidence="4" key="1">
    <citation type="submission" date="2018-05" db="EMBL/GenBank/DDBJ databases">
        <authorList>
            <person name="Kondepudi K.K."/>
            <person name="Singh S."/>
            <person name="Chaudhry V."/>
            <person name="Mantri S."/>
            <person name="Bhadada S."/>
            <person name="Bishnoi M."/>
            <person name="Kaur J."/>
            <person name="Sharma S."/>
            <person name="Bhatia R."/>
        </authorList>
    </citation>
    <scope>NUCLEOTIDE SEQUENCE</scope>
    <source>
        <strain evidence="4">Bif11</strain>
    </source>
</reference>
<dbReference type="PANTHER" id="PTHR21340">
    <property type="entry name" value="DIADENOSINE 5,5-P1,P4-TETRAPHOSPHATE PYROPHOSPHOHYDROLASE MUTT"/>
    <property type="match status" value="1"/>
</dbReference>
<dbReference type="PROSITE" id="PS00893">
    <property type="entry name" value="NUDIX_BOX"/>
    <property type="match status" value="1"/>
</dbReference>
<feature type="compositionally biased region" description="Low complexity" evidence="2">
    <location>
        <begin position="54"/>
        <end position="77"/>
    </location>
</feature>
<proteinExistence type="predicted"/>
<dbReference type="CDD" id="cd07067">
    <property type="entry name" value="HP_PGM_like"/>
    <property type="match status" value="1"/>
</dbReference>
<dbReference type="Pfam" id="PF00300">
    <property type="entry name" value="His_Phos_1"/>
    <property type="match status" value="1"/>
</dbReference>
<dbReference type="GO" id="GO:0006167">
    <property type="term" value="P:AMP biosynthetic process"/>
    <property type="evidence" value="ECO:0007669"/>
    <property type="project" value="TreeGrafter"/>
</dbReference>
<dbReference type="Pfam" id="PF00293">
    <property type="entry name" value="NUDIX"/>
    <property type="match status" value="1"/>
</dbReference>
<dbReference type="InterPro" id="IPR000086">
    <property type="entry name" value="NUDIX_hydrolase_dom"/>
</dbReference>